<name>A0A223S6E9_9ACTN</name>
<sequence length="79" mass="8446">MTTDLTATEQKALEADYPGWRISVGWITGGLYCVAERRVPLLGPPQATPGLYDRVTAIGLGALRRALEGQARIAAHLGL</sequence>
<dbReference type="RefSeq" id="WP_017616792.1">
    <property type="nucleotide sequence ID" value="NZ_ANBG01000025.1"/>
</dbReference>
<organism evidence="1 2">
    <name type="scientific">Nocardiopsis gilva YIM 90087</name>
    <dbReference type="NCBI Taxonomy" id="1235441"/>
    <lineage>
        <taxon>Bacteria</taxon>
        <taxon>Bacillati</taxon>
        <taxon>Actinomycetota</taxon>
        <taxon>Actinomycetes</taxon>
        <taxon>Streptosporangiales</taxon>
        <taxon>Nocardiopsidaceae</taxon>
        <taxon>Nocardiopsis</taxon>
    </lineage>
</organism>
<dbReference type="EMBL" id="CP022753">
    <property type="protein sequence ID" value="ASU83599.1"/>
    <property type="molecule type" value="Genomic_DNA"/>
</dbReference>
<keyword evidence="2" id="KW-1185">Reference proteome</keyword>
<gene>
    <name evidence="1" type="ORF">CDO52_13065</name>
</gene>
<protein>
    <submittedName>
        <fullName evidence="1">Uncharacterized protein</fullName>
    </submittedName>
</protein>
<evidence type="ECO:0000313" key="2">
    <source>
        <dbReference type="Proteomes" id="UP000215005"/>
    </source>
</evidence>
<evidence type="ECO:0000313" key="1">
    <source>
        <dbReference type="EMBL" id="ASU83599.1"/>
    </source>
</evidence>
<dbReference type="AlphaFoldDB" id="A0A223S6E9"/>
<accession>A0A223S6E9</accession>
<dbReference type="KEGG" id="ngv:CDO52_13065"/>
<reference evidence="1 2" key="1">
    <citation type="submission" date="2017-08" db="EMBL/GenBank/DDBJ databases">
        <title>The complete genome sequence of Nocardiopsis gilva YIM 90087.</title>
        <authorList>
            <person name="Yin M."/>
            <person name="Tang S."/>
        </authorList>
    </citation>
    <scope>NUCLEOTIDE SEQUENCE [LARGE SCALE GENOMIC DNA]</scope>
    <source>
        <strain evidence="1 2">YIM 90087</strain>
    </source>
</reference>
<proteinExistence type="predicted"/>
<dbReference type="Proteomes" id="UP000215005">
    <property type="component" value="Chromosome"/>
</dbReference>